<comment type="caution">
    <text evidence="1">The sequence shown here is derived from an EMBL/GenBank/DDBJ whole genome shotgun (WGS) entry which is preliminary data.</text>
</comment>
<protein>
    <submittedName>
        <fullName evidence="1">Uncharacterized protein</fullName>
    </submittedName>
</protein>
<name>A0A413W6T8_9FIRM</name>
<reference evidence="1 2" key="1">
    <citation type="submission" date="2018-08" db="EMBL/GenBank/DDBJ databases">
        <title>A genome reference for cultivated species of the human gut microbiota.</title>
        <authorList>
            <person name="Zou Y."/>
            <person name="Xue W."/>
            <person name="Luo G."/>
        </authorList>
    </citation>
    <scope>NUCLEOTIDE SEQUENCE [LARGE SCALE GENOMIC DNA]</scope>
    <source>
        <strain evidence="1 2">AM40-15AC</strain>
    </source>
</reference>
<dbReference type="EMBL" id="QSGQ01000002">
    <property type="protein sequence ID" value="RHB41629.1"/>
    <property type="molecule type" value="Genomic_DNA"/>
</dbReference>
<sequence length="100" mass="11616">MRFALYEGEIVDIDGCLSQLSVIKYTEEMCLKYVRGLKEIENFLRKSYGSLIYSCHTRPIKSFRQDALCRDKSPAPRYADVPLLKSQPILPLLQWLISMI</sequence>
<evidence type="ECO:0000313" key="2">
    <source>
        <dbReference type="Proteomes" id="UP000284883"/>
    </source>
</evidence>
<gene>
    <name evidence="1" type="ORF">DW885_05430</name>
</gene>
<evidence type="ECO:0000313" key="1">
    <source>
        <dbReference type="EMBL" id="RHB41629.1"/>
    </source>
</evidence>
<accession>A0A413W6T8</accession>
<dbReference type="AlphaFoldDB" id="A0A413W6T8"/>
<dbReference type="Proteomes" id="UP000284883">
    <property type="component" value="Unassembled WGS sequence"/>
</dbReference>
<organism evidence="1 2">
    <name type="scientific">Dorea formicigenerans</name>
    <dbReference type="NCBI Taxonomy" id="39486"/>
    <lineage>
        <taxon>Bacteria</taxon>
        <taxon>Bacillati</taxon>
        <taxon>Bacillota</taxon>
        <taxon>Clostridia</taxon>
        <taxon>Lachnospirales</taxon>
        <taxon>Lachnospiraceae</taxon>
        <taxon>Dorea</taxon>
    </lineage>
</organism>
<proteinExistence type="predicted"/>